<evidence type="ECO:0000313" key="3">
    <source>
        <dbReference type="Proteomes" id="UP000276776"/>
    </source>
</evidence>
<evidence type="ECO:0000313" key="2">
    <source>
        <dbReference type="EMBL" id="VDM98840.1"/>
    </source>
</evidence>
<accession>A0A0N5CR77</accession>
<protein>
    <submittedName>
        <fullName evidence="4">Transcriptional regulator</fullName>
    </submittedName>
</protein>
<gene>
    <name evidence="2" type="ORF">TCLT_LOCUS2728</name>
</gene>
<feature type="region of interest" description="Disordered" evidence="1">
    <location>
        <begin position="13"/>
        <end position="32"/>
    </location>
</feature>
<evidence type="ECO:0000256" key="1">
    <source>
        <dbReference type="SAM" id="MobiDB-lite"/>
    </source>
</evidence>
<organism evidence="4">
    <name type="scientific">Thelazia callipaeda</name>
    <name type="common">Oriental eyeworm</name>
    <name type="synonym">Parasitic nematode</name>
    <dbReference type="NCBI Taxonomy" id="103827"/>
    <lineage>
        <taxon>Eukaryota</taxon>
        <taxon>Metazoa</taxon>
        <taxon>Ecdysozoa</taxon>
        <taxon>Nematoda</taxon>
        <taxon>Chromadorea</taxon>
        <taxon>Rhabditida</taxon>
        <taxon>Spirurina</taxon>
        <taxon>Spiruromorpha</taxon>
        <taxon>Thelazioidea</taxon>
        <taxon>Thelaziidae</taxon>
        <taxon>Thelazia</taxon>
    </lineage>
</organism>
<proteinExistence type="predicted"/>
<feature type="compositionally biased region" description="Polar residues" evidence="1">
    <location>
        <begin position="21"/>
        <end position="32"/>
    </location>
</feature>
<dbReference type="Proteomes" id="UP000276776">
    <property type="component" value="Unassembled WGS sequence"/>
</dbReference>
<reference evidence="4" key="1">
    <citation type="submission" date="2017-02" db="UniProtKB">
        <authorList>
            <consortium name="WormBaseParasite"/>
        </authorList>
    </citation>
    <scope>IDENTIFICATION</scope>
</reference>
<dbReference type="WBParaSite" id="TCLT_0000272701-mRNA-1">
    <property type="protein sequence ID" value="TCLT_0000272701-mRNA-1"/>
    <property type="gene ID" value="TCLT_0000272701"/>
</dbReference>
<keyword evidence="3" id="KW-1185">Reference proteome</keyword>
<dbReference type="EMBL" id="UYYF01000663">
    <property type="protein sequence ID" value="VDM98840.1"/>
    <property type="molecule type" value="Genomic_DNA"/>
</dbReference>
<evidence type="ECO:0000313" key="4">
    <source>
        <dbReference type="WBParaSite" id="TCLT_0000272701-mRNA-1"/>
    </source>
</evidence>
<name>A0A0N5CR77_THECL</name>
<reference evidence="2 3" key="2">
    <citation type="submission" date="2018-11" db="EMBL/GenBank/DDBJ databases">
        <authorList>
            <consortium name="Pathogen Informatics"/>
        </authorList>
    </citation>
    <scope>NUCLEOTIDE SEQUENCE [LARGE SCALE GENOMIC DNA]</scope>
</reference>
<sequence>MIDTDSDGCLRIVLSDEMQASPGNSSSKLLRR</sequence>
<dbReference type="AlphaFoldDB" id="A0A0N5CR77"/>